<proteinExistence type="predicted"/>
<sequence>MISQKSPFAIQKAIQGIGGDPKSVKKLRSGDLLIETLSALQTKSFLLAKTFLDCPLTVSPHKSLNSSRGVISEPDLICTPETEILEEFSGQGVLQPRCVNCSQSHPSDSKLCSQLKTEKEIQIIKTNRNLTYLEARKLIAPQLSQSYAQVTKLSTTTTTTQTDENITKIVCPPLKLLQPLVSVPKPTISSSVAAVNKSSTSTQAELVPSTFLVTVASPSISQPPNSVIDTAPTTSNSFSISAASSSSTACSVLETTTTISNTIPATSQDTNQTSKPRRKKRPPKKPIQHCKTKNRN</sequence>
<comment type="caution">
    <text evidence="2">The sequence shown here is derived from an EMBL/GenBank/DDBJ whole genome shotgun (WGS) entry which is preliminary data.</text>
</comment>
<keyword evidence="3" id="KW-1185">Reference proteome</keyword>
<evidence type="ECO:0000256" key="1">
    <source>
        <dbReference type="SAM" id="MobiDB-lite"/>
    </source>
</evidence>
<feature type="region of interest" description="Disordered" evidence="1">
    <location>
        <begin position="261"/>
        <end position="296"/>
    </location>
</feature>
<dbReference type="AlphaFoldDB" id="A0A8X6RWH1"/>
<dbReference type="Proteomes" id="UP000887159">
    <property type="component" value="Unassembled WGS sequence"/>
</dbReference>
<reference evidence="2" key="1">
    <citation type="submission" date="2020-08" db="EMBL/GenBank/DDBJ databases">
        <title>Multicomponent nature underlies the extraordinary mechanical properties of spider dragline silk.</title>
        <authorList>
            <person name="Kono N."/>
            <person name="Nakamura H."/>
            <person name="Mori M."/>
            <person name="Yoshida Y."/>
            <person name="Ohtoshi R."/>
            <person name="Malay A.D."/>
            <person name="Moran D.A.P."/>
            <person name="Tomita M."/>
            <person name="Numata K."/>
            <person name="Arakawa K."/>
        </authorList>
    </citation>
    <scope>NUCLEOTIDE SEQUENCE</scope>
</reference>
<evidence type="ECO:0000313" key="3">
    <source>
        <dbReference type="Proteomes" id="UP000887159"/>
    </source>
</evidence>
<accession>A0A8X6RWH1</accession>
<protein>
    <submittedName>
        <fullName evidence="2">Uncharacterized protein</fullName>
    </submittedName>
</protein>
<feature type="compositionally biased region" description="Basic residues" evidence="1">
    <location>
        <begin position="275"/>
        <end position="296"/>
    </location>
</feature>
<organism evidence="2 3">
    <name type="scientific">Trichonephila clavipes</name>
    <name type="common">Golden silk orbweaver</name>
    <name type="synonym">Nephila clavipes</name>
    <dbReference type="NCBI Taxonomy" id="2585209"/>
    <lineage>
        <taxon>Eukaryota</taxon>
        <taxon>Metazoa</taxon>
        <taxon>Ecdysozoa</taxon>
        <taxon>Arthropoda</taxon>
        <taxon>Chelicerata</taxon>
        <taxon>Arachnida</taxon>
        <taxon>Araneae</taxon>
        <taxon>Araneomorphae</taxon>
        <taxon>Entelegynae</taxon>
        <taxon>Araneoidea</taxon>
        <taxon>Nephilidae</taxon>
        <taxon>Trichonephila</taxon>
    </lineage>
</organism>
<name>A0A8X6RWH1_TRICX</name>
<evidence type="ECO:0000313" key="2">
    <source>
        <dbReference type="EMBL" id="GFY00180.1"/>
    </source>
</evidence>
<gene>
    <name evidence="2" type="primary">AVEN_14871_1</name>
    <name evidence="2" type="ORF">TNCV_2835371</name>
</gene>
<dbReference type="EMBL" id="BMAU01021217">
    <property type="protein sequence ID" value="GFY00180.1"/>
    <property type="molecule type" value="Genomic_DNA"/>
</dbReference>